<gene>
    <name evidence="6" type="primary">mdtA_7</name>
    <name evidence="6" type="ORF">Rcae01_02553</name>
</gene>
<feature type="transmembrane region" description="Helical" evidence="4">
    <location>
        <begin position="12"/>
        <end position="36"/>
    </location>
</feature>
<dbReference type="PROSITE" id="PS51257">
    <property type="entry name" value="PROKAR_LIPOPROTEIN"/>
    <property type="match status" value="1"/>
</dbReference>
<dbReference type="PANTHER" id="PTHR30469:SF12">
    <property type="entry name" value="MULTIDRUG RESISTANCE PROTEIN MDTA"/>
    <property type="match status" value="1"/>
</dbReference>
<evidence type="ECO:0000313" key="6">
    <source>
        <dbReference type="EMBL" id="GAA5507098.1"/>
    </source>
</evidence>
<dbReference type="Pfam" id="PF25917">
    <property type="entry name" value="BSH_RND"/>
    <property type="match status" value="1"/>
</dbReference>
<evidence type="ECO:0000313" key="7">
    <source>
        <dbReference type="Proteomes" id="UP001416858"/>
    </source>
</evidence>
<dbReference type="Gene3D" id="2.40.50.100">
    <property type="match status" value="1"/>
</dbReference>
<proteinExistence type="inferred from homology"/>
<protein>
    <submittedName>
        <fullName evidence="6">Multidrug resistance protein MdtA</fullName>
    </submittedName>
</protein>
<evidence type="ECO:0000256" key="3">
    <source>
        <dbReference type="SAM" id="MobiDB-lite"/>
    </source>
</evidence>
<dbReference type="Proteomes" id="UP001416858">
    <property type="component" value="Unassembled WGS sequence"/>
</dbReference>
<feature type="compositionally biased region" description="Polar residues" evidence="3">
    <location>
        <begin position="414"/>
        <end position="423"/>
    </location>
</feature>
<feature type="domain" description="Multidrug resistance protein MdtA-like barrel-sandwich hybrid" evidence="5">
    <location>
        <begin position="84"/>
        <end position="226"/>
    </location>
</feature>
<dbReference type="EMBL" id="BAABRO010000004">
    <property type="protein sequence ID" value="GAA5507098.1"/>
    <property type="molecule type" value="Genomic_DNA"/>
</dbReference>
<dbReference type="PANTHER" id="PTHR30469">
    <property type="entry name" value="MULTIDRUG RESISTANCE PROTEIN MDTA"/>
    <property type="match status" value="1"/>
</dbReference>
<dbReference type="SUPFAM" id="SSF111369">
    <property type="entry name" value="HlyD-like secretion proteins"/>
    <property type="match status" value="1"/>
</dbReference>
<sequence>MNKSRPSRPSRWLGIIGTTMACLAILSASVAAIVVINRTEPTAKQIKATRKSAALVETVTVERGDFSPTLRVLGTVQPAQEIVLSPRVSGQVVEVAPQFLPGGRVRKGDLLLRIDPADFENALSIQESELQQAEASLQIEEGRQSLAQKELKLLEETIDETNRDLVLRAPQIASIRAEVNAAKAAVERAKLDLARSSVFAPFDAQVISRSVNVGSQVSPGDELAQLVGIDEYWIAAAVPVRSLRWIQFPTSDEQGSMVTLENPDAWPVGTQKQARVARMIGTVDDRTRLAQVLVTVTDPLGETTDTPPLILQSLIEVQIEGRPIEDVVRLERRYVRENDTVWVMKEGQLQIRDTEVLFRDADYAYISDGLQNGDEVVTTTLATVAEGVGLRKITDDSDAGSPRDQTSDADVPTGSETSEGAAE</sequence>
<evidence type="ECO:0000256" key="2">
    <source>
        <dbReference type="SAM" id="Coils"/>
    </source>
</evidence>
<dbReference type="Gene3D" id="2.40.420.20">
    <property type="match status" value="1"/>
</dbReference>
<organism evidence="6 7">
    <name type="scientific">Novipirellula caenicola</name>
    <dbReference type="NCBI Taxonomy" id="1536901"/>
    <lineage>
        <taxon>Bacteria</taxon>
        <taxon>Pseudomonadati</taxon>
        <taxon>Planctomycetota</taxon>
        <taxon>Planctomycetia</taxon>
        <taxon>Pirellulales</taxon>
        <taxon>Pirellulaceae</taxon>
        <taxon>Novipirellula</taxon>
    </lineage>
</organism>
<keyword evidence="4" id="KW-0472">Membrane</keyword>
<feature type="region of interest" description="Disordered" evidence="3">
    <location>
        <begin position="392"/>
        <end position="423"/>
    </location>
</feature>
<dbReference type="NCBIfam" id="TIGR01730">
    <property type="entry name" value="RND_mfp"/>
    <property type="match status" value="1"/>
</dbReference>
<name>A0ABP9VU99_9BACT</name>
<accession>A0ABP9VU99</accession>
<keyword evidence="7" id="KW-1185">Reference proteome</keyword>
<dbReference type="RefSeq" id="WP_345683981.1">
    <property type="nucleotide sequence ID" value="NZ_BAABRO010000004.1"/>
</dbReference>
<reference evidence="6 7" key="1">
    <citation type="submission" date="2024-02" db="EMBL/GenBank/DDBJ databases">
        <title>Rhodopirellula caenicola NBRC 110016.</title>
        <authorList>
            <person name="Ichikawa N."/>
            <person name="Katano-Makiyama Y."/>
            <person name="Hidaka K."/>
        </authorList>
    </citation>
    <scope>NUCLEOTIDE SEQUENCE [LARGE SCALE GENOMIC DNA]</scope>
    <source>
        <strain evidence="6 7">NBRC 110016</strain>
    </source>
</reference>
<comment type="caution">
    <text evidence="6">The sequence shown here is derived from an EMBL/GenBank/DDBJ whole genome shotgun (WGS) entry which is preliminary data.</text>
</comment>
<evidence type="ECO:0000256" key="4">
    <source>
        <dbReference type="SAM" id="Phobius"/>
    </source>
</evidence>
<dbReference type="InterPro" id="IPR006143">
    <property type="entry name" value="RND_pump_MFP"/>
</dbReference>
<dbReference type="Gene3D" id="1.10.287.470">
    <property type="entry name" value="Helix hairpin bin"/>
    <property type="match status" value="1"/>
</dbReference>
<evidence type="ECO:0000259" key="5">
    <source>
        <dbReference type="Pfam" id="PF25917"/>
    </source>
</evidence>
<evidence type="ECO:0000256" key="1">
    <source>
        <dbReference type="ARBA" id="ARBA00009477"/>
    </source>
</evidence>
<comment type="similarity">
    <text evidence="1">Belongs to the membrane fusion protein (MFP) (TC 8.A.1) family.</text>
</comment>
<keyword evidence="2" id="KW-0175">Coiled coil</keyword>
<keyword evidence="4" id="KW-0812">Transmembrane</keyword>
<keyword evidence="4" id="KW-1133">Transmembrane helix</keyword>
<dbReference type="InterPro" id="IPR058625">
    <property type="entry name" value="MdtA-like_BSH"/>
</dbReference>
<feature type="coiled-coil region" evidence="2">
    <location>
        <begin position="123"/>
        <end position="192"/>
    </location>
</feature>
<dbReference type="Gene3D" id="2.40.30.170">
    <property type="match status" value="1"/>
</dbReference>